<feature type="compositionally biased region" description="Gly residues" evidence="1">
    <location>
        <begin position="266"/>
        <end position="276"/>
    </location>
</feature>
<dbReference type="PROSITE" id="PS51318">
    <property type="entry name" value="TAT"/>
    <property type="match status" value="1"/>
</dbReference>
<evidence type="ECO:0000256" key="3">
    <source>
        <dbReference type="SAM" id="SignalP"/>
    </source>
</evidence>
<keyword evidence="2" id="KW-0472">Membrane</keyword>
<evidence type="ECO:0000313" key="5">
    <source>
        <dbReference type="Proteomes" id="UP000321793"/>
    </source>
</evidence>
<comment type="caution">
    <text evidence="4">The sequence shown here is derived from an EMBL/GenBank/DDBJ whole genome shotgun (WGS) entry which is preliminary data.</text>
</comment>
<evidence type="ECO:0000256" key="2">
    <source>
        <dbReference type="SAM" id="Phobius"/>
    </source>
</evidence>
<keyword evidence="2" id="KW-1133">Transmembrane helix</keyword>
<dbReference type="OrthoDB" id="4401005at2"/>
<organism evidence="4 5">
    <name type="scientific">Knoellia locipacati</name>
    <dbReference type="NCBI Taxonomy" id="882824"/>
    <lineage>
        <taxon>Bacteria</taxon>
        <taxon>Bacillati</taxon>
        <taxon>Actinomycetota</taxon>
        <taxon>Actinomycetes</taxon>
        <taxon>Micrococcales</taxon>
        <taxon>Intrasporangiaceae</taxon>
        <taxon>Knoellia</taxon>
    </lineage>
</organism>
<dbReference type="InterPro" id="IPR006311">
    <property type="entry name" value="TAT_signal"/>
</dbReference>
<keyword evidence="3" id="KW-0732">Signal</keyword>
<protein>
    <submittedName>
        <fullName evidence="4">Uncharacterized protein</fullName>
    </submittedName>
</protein>
<dbReference type="RefSeq" id="WP_147066237.1">
    <property type="nucleotide sequence ID" value="NZ_BAABDN010000003.1"/>
</dbReference>
<feature type="compositionally biased region" description="Low complexity" evidence="1">
    <location>
        <begin position="150"/>
        <end position="265"/>
    </location>
</feature>
<keyword evidence="5" id="KW-1185">Reference proteome</keyword>
<evidence type="ECO:0000313" key="4">
    <source>
        <dbReference type="EMBL" id="GEQ14777.1"/>
    </source>
</evidence>
<sequence>MLLRRLLSLAAATAVGAAALTGAAAPAQAAACSSTSGVTVVVQSSNGTSVRCASGDPGSAWGALQSAGFSLTAVQRFPDALCRIDGFPKSDPCVNMPPASAYWSFWHAPNGGSWTYSQIGIKGWDPKPGSSVGFRFGSGTAPGTQPATVSAPKPTTAAPRPTTAAPKPTPRRATTAPNTPRSTTQAPSGRTTAPPATSGAAGATRAPNAAPGTTPTPGAASPTASPTPSTPSSASPSATGEPSASASESSSDAVAAGPTDGRSSDGSGGSGTARLLGGGALLAGLASAVAFVGLRRRQAQTSV</sequence>
<gene>
    <name evidence="4" type="ORF">KLO01_28240</name>
</gene>
<feature type="chain" id="PRO_5022061214" evidence="3">
    <location>
        <begin position="30"/>
        <end position="303"/>
    </location>
</feature>
<feature type="region of interest" description="Disordered" evidence="1">
    <location>
        <begin position="130"/>
        <end position="276"/>
    </location>
</feature>
<name>A0A512T3K1_9MICO</name>
<keyword evidence="2" id="KW-0812">Transmembrane</keyword>
<feature type="signal peptide" evidence="3">
    <location>
        <begin position="1"/>
        <end position="29"/>
    </location>
</feature>
<accession>A0A512T3K1</accession>
<dbReference type="AlphaFoldDB" id="A0A512T3K1"/>
<dbReference type="Proteomes" id="UP000321793">
    <property type="component" value="Unassembled WGS sequence"/>
</dbReference>
<proteinExistence type="predicted"/>
<feature type="transmembrane region" description="Helical" evidence="2">
    <location>
        <begin position="275"/>
        <end position="294"/>
    </location>
</feature>
<reference evidence="4 5" key="1">
    <citation type="submission" date="2019-07" db="EMBL/GenBank/DDBJ databases">
        <title>Whole genome shotgun sequence of Knoellia locipacati NBRC 109775.</title>
        <authorList>
            <person name="Hosoyama A."/>
            <person name="Uohara A."/>
            <person name="Ohji S."/>
            <person name="Ichikawa N."/>
        </authorList>
    </citation>
    <scope>NUCLEOTIDE SEQUENCE [LARGE SCALE GENOMIC DNA]</scope>
    <source>
        <strain evidence="4 5">NBRC 109775</strain>
    </source>
</reference>
<dbReference type="EMBL" id="BKBA01000011">
    <property type="protein sequence ID" value="GEQ14777.1"/>
    <property type="molecule type" value="Genomic_DNA"/>
</dbReference>
<evidence type="ECO:0000256" key="1">
    <source>
        <dbReference type="SAM" id="MobiDB-lite"/>
    </source>
</evidence>